<dbReference type="GO" id="GO:0005525">
    <property type="term" value="F:GTP binding"/>
    <property type="evidence" value="ECO:0007669"/>
    <property type="project" value="UniProtKB-KW"/>
</dbReference>
<keyword evidence="5 7" id="KW-0472">Membrane</keyword>
<dbReference type="PANTHER" id="PTHR10465:SF0">
    <property type="entry name" value="SARCALUMENIN"/>
    <property type="match status" value="1"/>
</dbReference>
<evidence type="ECO:0000313" key="10">
    <source>
        <dbReference type="Proteomes" id="UP001057868"/>
    </source>
</evidence>
<feature type="coiled-coil region" evidence="6">
    <location>
        <begin position="302"/>
        <end position="347"/>
    </location>
</feature>
<dbReference type="Pfam" id="PF00350">
    <property type="entry name" value="Dynamin_N"/>
    <property type="match status" value="1"/>
</dbReference>
<name>A0A9W5Y226_9CLOT</name>
<dbReference type="GO" id="GO:0003924">
    <property type="term" value="F:GTPase activity"/>
    <property type="evidence" value="ECO:0007669"/>
    <property type="project" value="InterPro"/>
</dbReference>
<evidence type="ECO:0000256" key="4">
    <source>
        <dbReference type="ARBA" id="ARBA00023134"/>
    </source>
</evidence>
<sequence>MDIKTITENSKLLSILNKYSGEQQMGDTLENISKNLNLREVIIPVLGMQGMGKSTLINSILAENILPNEADETTCVPVEVKYGKEEKAIVYFKDSSSEVEIYTRDDLNKYVDNEYNPGNEKNVSHIVLYRNVDLLKGGITIVDLPGVGSLTAANQDTTMRYIKNLCTAIFVIPTTPTIRRSEEIFIKGVWRQFASAIFVQNNFGESKREVRESVEFNTKVLREIAKSINAPFNDEIIVVNAYDAISGMVNKDDTLVGNSNIFQLIERLDHTVKNWKENESKNLKSKVALMINSCKRDIDNNLREASFTEEELRNACDKEEEDFKVNTKKLQAQIEEIEDFLDEKEDEVSTFVKKQAKKCVENIRSEVFRVVDSGVVDGQLLTDTFTDYQQQYFSEVLNDYFDFTQNIIYEISELLEEISNIVKLENDMSINALNFNNGQAFKFEKGIKAGFDIAGAIAGGAIFVAIQEGALLGTLGGPLGTAIGALAGAVVGVVFTLVGNKSKKAITAKRASNTKLQLEQVIDEVGKLIKEELINSFENISSQVKESLDNYLTDRKKAFEEIKLKNIEKCKDTFKSNYSIEELSTDKEYIEEMEILLNE</sequence>
<organism evidence="9 10">
    <name type="scientific">Clostridium folliculivorans</name>
    <dbReference type="NCBI Taxonomy" id="2886038"/>
    <lineage>
        <taxon>Bacteria</taxon>
        <taxon>Bacillati</taxon>
        <taxon>Bacillota</taxon>
        <taxon>Clostridia</taxon>
        <taxon>Eubacteriales</taxon>
        <taxon>Clostridiaceae</taxon>
        <taxon>Clostridium</taxon>
    </lineage>
</organism>
<keyword evidence="4" id="KW-0342">GTP-binding</keyword>
<dbReference type="GO" id="GO:0016020">
    <property type="term" value="C:membrane"/>
    <property type="evidence" value="ECO:0007669"/>
    <property type="project" value="UniProtKB-SubCell"/>
</dbReference>
<feature type="transmembrane region" description="Helical" evidence="7">
    <location>
        <begin position="479"/>
        <end position="500"/>
    </location>
</feature>
<keyword evidence="2" id="KW-0547">Nucleotide-binding</keyword>
<accession>A0A9W5Y226</accession>
<dbReference type="InterPro" id="IPR027094">
    <property type="entry name" value="Mitofusin_fam"/>
</dbReference>
<dbReference type="SUPFAM" id="SSF52540">
    <property type="entry name" value="P-loop containing nucleoside triphosphate hydrolases"/>
    <property type="match status" value="1"/>
</dbReference>
<feature type="domain" description="Dynamin N-terminal" evidence="8">
    <location>
        <begin position="44"/>
        <end position="188"/>
    </location>
</feature>
<evidence type="ECO:0000256" key="5">
    <source>
        <dbReference type="ARBA" id="ARBA00023136"/>
    </source>
</evidence>
<keyword evidence="3" id="KW-0378">Hydrolase</keyword>
<reference evidence="9" key="1">
    <citation type="journal article" date="2023" name="Int. J. Syst. Evol. Microbiol.">
        <title>&lt;i&gt;Clostridium folliculivorans&lt;/i&gt; sp. nov., isolated from soil samples of an organic paddy in Japan.</title>
        <authorList>
            <person name="Tazawa J."/>
            <person name="Kobayashi H."/>
            <person name="Tanizawa Y."/>
            <person name="Uchino A."/>
            <person name="Tanaka F."/>
            <person name="Urashima Y."/>
            <person name="Miura S."/>
            <person name="Sakamoto M."/>
            <person name="Ohkuma M."/>
            <person name="Tohno M."/>
        </authorList>
    </citation>
    <scope>NUCLEOTIDE SEQUENCE</scope>
    <source>
        <strain evidence="9">D1-1</strain>
    </source>
</reference>
<evidence type="ECO:0000256" key="1">
    <source>
        <dbReference type="ARBA" id="ARBA00004370"/>
    </source>
</evidence>
<evidence type="ECO:0000256" key="2">
    <source>
        <dbReference type="ARBA" id="ARBA00022741"/>
    </source>
</evidence>
<evidence type="ECO:0000256" key="7">
    <source>
        <dbReference type="SAM" id="Phobius"/>
    </source>
</evidence>
<dbReference type="AlphaFoldDB" id="A0A9W5Y226"/>
<evidence type="ECO:0000256" key="3">
    <source>
        <dbReference type="ARBA" id="ARBA00022801"/>
    </source>
</evidence>
<keyword evidence="10" id="KW-1185">Reference proteome</keyword>
<keyword evidence="6" id="KW-0175">Coiled coil</keyword>
<dbReference type="Proteomes" id="UP001057868">
    <property type="component" value="Unassembled WGS sequence"/>
</dbReference>
<evidence type="ECO:0000256" key="6">
    <source>
        <dbReference type="SAM" id="Coils"/>
    </source>
</evidence>
<protein>
    <recommendedName>
        <fullName evidence="8">Dynamin N-terminal domain-containing protein</fullName>
    </recommendedName>
</protein>
<proteinExistence type="predicted"/>
<comment type="caution">
    <text evidence="9">The sequence shown here is derived from an EMBL/GenBank/DDBJ whole genome shotgun (WGS) entry which is preliminary data.</text>
</comment>
<dbReference type="InterPro" id="IPR045063">
    <property type="entry name" value="Dynamin_N"/>
</dbReference>
<dbReference type="EMBL" id="BQXY01000002">
    <property type="protein sequence ID" value="GKU25198.1"/>
    <property type="molecule type" value="Genomic_DNA"/>
</dbReference>
<dbReference type="InterPro" id="IPR027417">
    <property type="entry name" value="P-loop_NTPase"/>
</dbReference>
<dbReference type="RefSeq" id="WP_261852159.1">
    <property type="nucleotide sequence ID" value="NZ_BQXY01000002.1"/>
</dbReference>
<gene>
    <name evidence="9" type="ORF">CFOLD11_20240</name>
</gene>
<evidence type="ECO:0000313" key="9">
    <source>
        <dbReference type="EMBL" id="GKU25198.1"/>
    </source>
</evidence>
<keyword evidence="7" id="KW-1133">Transmembrane helix</keyword>
<dbReference type="Gene3D" id="3.40.50.300">
    <property type="entry name" value="P-loop containing nucleotide triphosphate hydrolases"/>
    <property type="match status" value="1"/>
</dbReference>
<dbReference type="GO" id="GO:0008053">
    <property type="term" value="P:mitochondrial fusion"/>
    <property type="evidence" value="ECO:0007669"/>
    <property type="project" value="TreeGrafter"/>
</dbReference>
<keyword evidence="7" id="KW-0812">Transmembrane</keyword>
<dbReference type="PANTHER" id="PTHR10465">
    <property type="entry name" value="TRANSMEMBRANE GTPASE FZO1"/>
    <property type="match status" value="1"/>
</dbReference>
<comment type="subcellular location">
    <subcellularLocation>
        <location evidence="1">Membrane</location>
    </subcellularLocation>
</comment>
<evidence type="ECO:0000259" key="8">
    <source>
        <dbReference type="Pfam" id="PF00350"/>
    </source>
</evidence>